<organism evidence="1 2">
    <name type="scientific">Microtetraspora malaysiensis</name>
    <dbReference type="NCBI Taxonomy" id="161358"/>
    <lineage>
        <taxon>Bacteria</taxon>
        <taxon>Bacillati</taxon>
        <taxon>Actinomycetota</taxon>
        <taxon>Actinomycetes</taxon>
        <taxon>Streptosporangiales</taxon>
        <taxon>Streptosporangiaceae</taxon>
        <taxon>Microtetraspora</taxon>
    </lineage>
</organism>
<evidence type="ECO:0000313" key="1">
    <source>
        <dbReference type="EMBL" id="MFF3664327.1"/>
    </source>
</evidence>
<comment type="caution">
    <text evidence="1">The sequence shown here is derived from an EMBL/GenBank/DDBJ whole genome shotgun (WGS) entry which is preliminary data.</text>
</comment>
<sequence length="41" mass="4632">MITEIGGQWRVRDWLVCGESGKGFMAWLTLLYVGAETATER</sequence>
<gene>
    <name evidence="1" type="ORF">ACFYXI_01945</name>
</gene>
<proteinExistence type="predicted"/>
<accession>A0ABW6SH51</accession>
<dbReference type="Proteomes" id="UP001602013">
    <property type="component" value="Unassembled WGS sequence"/>
</dbReference>
<name>A0ABW6SH51_9ACTN</name>
<evidence type="ECO:0000313" key="2">
    <source>
        <dbReference type="Proteomes" id="UP001602013"/>
    </source>
</evidence>
<dbReference type="EMBL" id="JBIASD010000001">
    <property type="protein sequence ID" value="MFF3664327.1"/>
    <property type="molecule type" value="Genomic_DNA"/>
</dbReference>
<dbReference type="RefSeq" id="WP_387347851.1">
    <property type="nucleotide sequence ID" value="NZ_CP191998.1"/>
</dbReference>
<reference evidence="1 2" key="1">
    <citation type="submission" date="2024-10" db="EMBL/GenBank/DDBJ databases">
        <title>The Natural Products Discovery Center: Release of the First 8490 Sequenced Strains for Exploring Actinobacteria Biosynthetic Diversity.</title>
        <authorList>
            <person name="Kalkreuter E."/>
            <person name="Kautsar S.A."/>
            <person name="Yang D."/>
            <person name="Bader C.D."/>
            <person name="Teijaro C.N."/>
            <person name="Fluegel L."/>
            <person name="Davis C.M."/>
            <person name="Simpson J.R."/>
            <person name="Lauterbach L."/>
            <person name="Steele A.D."/>
            <person name="Gui C."/>
            <person name="Meng S."/>
            <person name="Li G."/>
            <person name="Viehrig K."/>
            <person name="Ye F."/>
            <person name="Su P."/>
            <person name="Kiefer A.F."/>
            <person name="Nichols A."/>
            <person name="Cepeda A.J."/>
            <person name="Yan W."/>
            <person name="Fan B."/>
            <person name="Jiang Y."/>
            <person name="Adhikari A."/>
            <person name="Zheng C.-J."/>
            <person name="Schuster L."/>
            <person name="Cowan T.M."/>
            <person name="Smanski M.J."/>
            <person name="Chevrette M.G."/>
            <person name="De Carvalho L.P.S."/>
            <person name="Shen B."/>
        </authorList>
    </citation>
    <scope>NUCLEOTIDE SEQUENCE [LARGE SCALE GENOMIC DNA]</scope>
    <source>
        <strain evidence="1 2">NPDC002173</strain>
    </source>
</reference>
<protein>
    <submittedName>
        <fullName evidence="1">Uncharacterized protein</fullName>
    </submittedName>
</protein>
<keyword evidence="2" id="KW-1185">Reference proteome</keyword>